<dbReference type="EMBL" id="BHZC01000001">
    <property type="protein sequence ID" value="GCD35699.1"/>
    <property type="molecule type" value="Genomic_DNA"/>
</dbReference>
<organism evidence="2 3">
    <name type="scientific">Streptomyces chrestomyceticus JCM 4735</name>
    <dbReference type="NCBI Taxonomy" id="1306181"/>
    <lineage>
        <taxon>Bacteria</taxon>
        <taxon>Bacillati</taxon>
        <taxon>Actinomycetota</taxon>
        <taxon>Actinomycetes</taxon>
        <taxon>Kitasatosporales</taxon>
        <taxon>Streptomycetaceae</taxon>
        <taxon>Streptomyces</taxon>
    </lineage>
</organism>
<evidence type="ECO:0000313" key="3">
    <source>
        <dbReference type="Proteomes" id="UP000287830"/>
    </source>
</evidence>
<dbReference type="Proteomes" id="UP000287830">
    <property type="component" value="Unassembled WGS sequence"/>
</dbReference>
<protein>
    <submittedName>
        <fullName evidence="2">Uncharacterized protein</fullName>
    </submittedName>
</protein>
<evidence type="ECO:0000256" key="1">
    <source>
        <dbReference type="SAM" id="MobiDB-lite"/>
    </source>
</evidence>
<feature type="compositionally biased region" description="Basic residues" evidence="1">
    <location>
        <begin position="235"/>
        <end position="245"/>
    </location>
</feature>
<reference evidence="2 3" key="1">
    <citation type="submission" date="2018-11" db="EMBL/GenBank/DDBJ databases">
        <title>Whole genome sequence of Streptomyces chrestomyceticus NBRC 13444(T).</title>
        <authorList>
            <person name="Komaki H."/>
            <person name="Tamura T."/>
        </authorList>
    </citation>
    <scope>NUCLEOTIDE SEQUENCE [LARGE SCALE GENOMIC DNA]</scope>
    <source>
        <strain evidence="2 3">NBRC 13444</strain>
    </source>
</reference>
<proteinExistence type="predicted"/>
<feature type="region of interest" description="Disordered" evidence="1">
    <location>
        <begin position="214"/>
        <end position="245"/>
    </location>
</feature>
<comment type="caution">
    <text evidence="2">The sequence shown here is derived from an EMBL/GenBank/DDBJ whole genome shotgun (WGS) entry which is preliminary data.</text>
</comment>
<sequence>MTIPAIAPAAPGTGVPWPPGLVPYVTRWSAEHELPAPVVPARGGDGIAFADEHLHDRDRHGVLWVRRQVHQGGGIPLFSKVHSVRQRYAMRRLRCQACRQPADRNEQGLLWLLEDGRADRPDWPEGELTAHPPVCRGGCVEKVTEQCPHLRDNWVTVRVREPLLDGIFGRLYLPGRPLPVPATGVTRLYDAPDVRWVLASQLVATLAGCTIESAWAPRPSPTTGARPGPAPSRTGVRHARRRRSR</sequence>
<dbReference type="AlphaFoldDB" id="A0A7U9KUM6"/>
<accession>A0A7U9KUM6</accession>
<gene>
    <name evidence="2" type="ORF">OEIGOIKO_03445</name>
</gene>
<name>A0A7U9KUM6_9ACTN</name>
<dbReference type="RefSeq" id="WP_174856419.1">
    <property type="nucleotide sequence ID" value="NZ_BHZC01000001.1"/>
</dbReference>
<dbReference type="GeneID" id="95626921"/>
<evidence type="ECO:0000313" key="2">
    <source>
        <dbReference type="EMBL" id="GCD35699.1"/>
    </source>
</evidence>